<evidence type="ECO:0000313" key="13">
    <source>
        <dbReference type="Proteomes" id="UP000620591"/>
    </source>
</evidence>
<comment type="cofactor">
    <cofactor evidence="1">
        <name>FMN</name>
        <dbReference type="ChEBI" id="CHEBI:58210"/>
    </cofactor>
</comment>
<dbReference type="GO" id="GO:0033543">
    <property type="term" value="P:fatty acid beta-oxidation, unsaturated, even number, reductase/isomerase pathway"/>
    <property type="evidence" value="ECO:0007669"/>
    <property type="project" value="TreeGrafter"/>
</dbReference>
<evidence type="ECO:0000256" key="9">
    <source>
        <dbReference type="ARBA" id="ARBA00023014"/>
    </source>
</evidence>
<reference evidence="12" key="1">
    <citation type="submission" date="2020-09" db="EMBL/GenBank/DDBJ databases">
        <title>Novel species in genus Aeromicrobium.</title>
        <authorList>
            <person name="Zhang G."/>
        </authorList>
    </citation>
    <scope>NUCLEOTIDE SEQUENCE</scope>
    <source>
        <strain evidence="12">Zg-636</strain>
    </source>
</reference>
<evidence type="ECO:0000259" key="10">
    <source>
        <dbReference type="Pfam" id="PF00724"/>
    </source>
</evidence>
<feature type="domain" description="NADH:flavin oxidoreductase/NADH oxidase N-terminal" evidence="10">
    <location>
        <begin position="5"/>
        <end position="341"/>
    </location>
</feature>
<keyword evidence="5" id="KW-0288">FMN</keyword>
<protein>
    <submittedName>
        <fullName evidence="12">NADH:flavin oxidoreductase</fullName>
    </submittedName>
</protein>
<dbReference type="InterPro" id="IPR036188">
    <property type="entry name" value="FAD/NAD-bd_sf"/>
</dbReference>
<feature type="domain" description="FAD/NAD(P)-binding" evidence="11">
    <location>
        <begin position="383"/>
        <end position="656"/>
    </location>
</feature>
<dbReference type="Gene3D" id="3.40.50.720">
    <property type="entry name" value="NAD(P)-binding Rossmann-like Domain"/>
    <property type="match status" value="1"/>
</dbReference>
<dbReference type="EMBL" id="JACTVM010000002">
    <property type="protein sequence ID" value="MBC9226455.1"/>
    <property type="molecule type" value="Genomic_DNA"/>
</dbReference>
<dbReference type="SUPFAM" id="SSF51395">
    <property type="entry name" value="FMN-linked oxidoreductases"/>
    <property type="match status" value="1"/>
</dbReference>
<keyword evidence="6" id="KW-0479">Metal-binding</keyword>
<dbReference type="InterPro" id="IPR023753">
    <property type="entry name" value="FAD/NAD-binding_dom"/>
</dbReference>
<keyword evidence="8" id="KW-0408">Iron</keyword>
<dbReference type="AlphaFoldDB" id="A0A8I0EUH0"/>
<keyword evidence="9" id="KW-0411">Iron-sulfur</keyword>
<dbReference type="CDD" id="cd04734">
    <property type="entry name" value="OYE_like_3_FMN"/>
    <property type="match status" value="1"/>
</dbReference>
<dbReference type="GO" id="GO:0010181">
    <property type="term" value="F:FMN binding"/>
    <property type="evidence" value="ECO:0007669"/>
    <property type="project" value="InterPro"/>
</dbReference>
<dbReference type="SUPFAM" id="SSF51905">
    <property type="entry name" value="FAD/NAD(P)-binding domain"/>
    <property type="match status" value="1"/>
</dbReference>
<comment type="caution">
    <text evidence="12">The sequence shown here is derived from an EMBL/GenBank/DDBJ whole genome shotgun (WGS) entry which is preliminary data.</text>
</comment>
<dbReference type="Gene3D" id="3.20.20.70">
    <property type="entry name" value="Aldolase class I"/>
    <property type="match status" value="1"/>
</dbReference>
<accession>A0A8I0EUH0</accession>
<evidence type="ECO:0000256" key="5">
    <source>
        <dbReference type="ARBA" id="ARBA00022643"/>
    </source>
</evidence>
<evidence type="ECO:0000256" key="4">
    <source>
        <dbReference type="ARBA" id="ARBA00022630"/>
    </source>
</evidence>
<dbReference type="RefSeq" id="WP_187769306.1">
    <property type="nucleotide sequence ID" value="NZ_JACTVM010000002.1"/>
</dbReference>
<evidence type="ECO:0000256" key="6">
    <source>
        <dbReference type="ARBA" id="ARBA00022723"/>
    </source>
</evidence>
<evidence type="ECO:0000259" key="11">
    <source>
        <dbReference type="Pfam" id="PF07992"/>
    </source>
</evidence>
<dbReference type="GO" id="GO:0008670">
    <property type="term" value="F:2,4-dienoyl-CoA reductase (NADPH) activity"/>
    <property type="evidence" value="ECO:0007669"/>
    <property type="project" value="TreeGrafter"/>
</dbReference>
<dbReference type="PRINTS" id="PR00411">
    <property type="entry name" value="PNDRDTASEI"/>
</dbReference>
<sequence>MSDPLLEPFTLKGLTLKNRIFSTAHAPAGFVGPEGPGLRYALYQEEKARGGIGLTMFGGSSFVSADSQTSFGSIDASTDAVLPFYEDVAQRVHRHGAATMVQLTHFGRRGWDASGPWLPTVSPSGIRERAHRSYPKPMEDFDFPRVIADYAAAAGRARRGGLDGVELAGLAGHLIDQFLAPRSNLRDDRYGGSLENRVRFLLEVLEAVRAEVGTDYVVGVRLPGDEGAKGGIEPDEAVEIARLVAGSGHVDYLNIIYGGGFTHRELSDIMPPTGRELGAHLPVAGRIREAVPVPVFHAGRVADLATARHALREGYVDLVGMTRAHIADPHIVAKIERGEEDRVRPCVGASFCLNTEMFCIHNPATGREETIPQLITPARDRRRVVVVGGGPGGLEAARASAERGHDVILFEASDTLGGQVVPMSKVHRQSEKRSITEWLAAEARMAGATLRTGTYVEAADVLAQDPDVVIIATGGMADPTLPEGGERFVVSSADVLGRAPVAGKRVVVYDEHGDEHALSAVEHLLGQGNEIELVTSDAEVGLDIVHTVRPDFMKMLYNGGVAITPDLVLQGVRKEGGRLVATFANDYTGERIEKGADVVVVEQGTVPISEVYDELRERSANRGQLDIDAFVRGERQRVVRTDGDFELYRIGDAVSSRGVHAAIFDARRLCMNL</sequence>
<comment type="cofactor">
    <cofactor evidence="2">
        <name>[4Fe-4S] cluster</name>
        <dbReference type="ChEBI" id="CHEBI:49883"/>
    </cofactor>
</comment>
<dbReference type="Gene3D" id="3.50.50.60">
    <property type="entry name" value="FAD/NAD(P)-binding domain"/>
    <property type="match status" value="1"/>
</dbReference>
<evidence type="ECO:0000256" key="3">
    <source>
        <dbReference type="ARBA" id="ARBA00011048"/>
    </source>
</evidence>
<evidence type="ECO:0000256" key="7">
    <source>
        <dbReference type="ARBA" id="ARBA00023002"/>
    </source>
</evidence>
<comment type="similarity">
    <text evidence="3">In the N-terminal section; belongs to the NADH:flavin oxidoreductase/NADH oxidase family.</text>
</comment>
<keyword evidence="4" id="KW-0285">Flavoprotein</keyword>
<dbReference type="InterPro" id="IPR013785">
    <property type="entry name" value="Aldolase_TIM"/>
</dbReference>
<gene>
    <name evidence="12" type="ORF">IBG24_09010</name>
</gene>
<dbReference type="Pfam" id="PF07992">
    <property type="entry name" value="Pyr_redox_2"/>
    <property type="match status" value="1"/>
</dbReference>
<organism evidence="12 13">
    <name type="scientific">Aeromicrobium senzhongii</name>
    <dbReference type="NCBI Taxonomy" id="2663859"/>
    <lineage>
        <taxon>Bacteria</taxon>
        <taxon>Bacillati</taxon>
        <taxon>Actinomycetota</taxon>
        <taxon>Actinomycetes</taxon>
        <taxon>Propionibacteriales</taxon>
        <taxon>Nocardioidaceae</taxon>
        <taxon>Aeromicrobium</taxon>
    </lineage>
</organism>
<dbReference type="Proteomes" id="UP000620591">
    <property type="component" value="Unassembled WGS sequence"/>
</dbReference>
<proteinExistence type="inferred from homology"/>
<dbReference type="InterPro" id="IPR001155">
    <property type="entry name" value="OxRdtase_FMN_N"/>
</dbReference>
<evidence type="ECO:0000313" key="12">
    <source>
        <dbReference type="EMBL" id="MBC9226455.1"/>
    </source>
</evidence>
<name>A0A8I0EUH0_9ACTN</name>
<dbReference type="PANTHER" id="PTHR42917:SF2">
    <property type="entry name" value="2,4-DIENOYL-COA REDUCTASE [(2E)-ENOYL-COA-PRODUCING]"/>
    <property type="match status" value="1"/>
</dbReference>
<evidence type="ECO:0000256" key="1">
    <source>
        <dbReference type="ARBA" id="ARBA00001917"/>
    </source>
</evidence>
<evidence type="ECO:0000256" key="2">
    <source>
        <dbReference type="ARBA" id="ARBA00001966"/>
    </source>
</evidence>
<dbReference type="Pfam" id="PF00724">
    <property type="entry name" value="Oxidored_FMN"/>
    <property type="match status" value="1"/>
</dbReference>
<keyword evidence="7" id="KW-0560">Oxidoreductase</keyword>
<dbReference type="GO" id="GO:0051536">
    <property type="term" value="F:iron-sulfur cluster binding"/>
    <property type="evidence" value="ECO:0007669"/>
    <property type="project" value="UniProtKB-KW"/>
</dbReference>
<dbReference type="InterPro" id="IPR051793">
    <property type="entry name" value="NADH:flavin_oxidoreductase"/>
</dbReference>
<dbReference type="PRINTS" id="PR00368">
    <property type="entry name" value="FADPNR"/>
</dbReference>
<evidence type="ECO:0000256" key="8">
    <source>
        <dbReference type="ARBA" id="ARBA00023004"/>
    </source>
</evidence>
<dbReference type="PANTHER" id="PTHR42917">
    <property type="entry name" value="2,4-DIENOYL-COA REDUCTASE"/>
    <property type="match status" value="1"/>
</dbReference>
<dbReference type="GO" id="GO:0046872">
    <property type="term" value="F:metal ion binding"/>
    <property type="evidence" value="ECO:0007669"/>
    <property type="project" value="UniProtKB-KW"/>
</dbReference>